<dbReference type="Proteomes" id="UP000828390">
    <property type="component" value="Unassembled WGS sequence"/>
</dbReference>
<keyword evidence="3" id="KW-1185">Reference proteome</keyword>
<evidence type="ECO:0000313" key="3">
    <source>
        <dbReference type="Proteomes" id="UP000828390"/>
    </source>
</evidence>
<organism evidence="2 3">
    <name type="scientific">Dreissena polymorpha</name>
    <name type="common">Zebra mussel</name>
    <name type="synonym">Mytilus polymorpha</name>
    <dbReference type="NCBI Taxonomy" id="45954"/>
    <lineage>
        <taxon>Eukaryota</taxon>
        <taxon>Metazoa</taxon>
        <taxon>Spiralia</taxon>
        <taxon>Lophotrochozoa</taxon>
        <taxon>Mollusca</taxon>
        <taxon>Bivalvia</taxon>
        <taxon>Autobranchia</taxon>
        <taxon>Heteroconchia</taxon>
        <taxon>Euheterodonta</taxon>
        <taxon>Imparidentia</taxon>
        <taxon>Neoheterodontei</taxon>
        <taxon>Myida</taxon>
        <taxon>Dreissenoidea</taxon>
        <taxon>Dreissenidae</taxon>
        <taxon>Dreissena</taxon>
    </lineage>
</organism>
<dbReference type="AlphaFoldDB" id="A0A9D4F1B4"/>
<protein>
    <submittedName>
        <fullName evidence="2">Uncharacterized protein</fullName>
    </submittedName>
</protein>
<reference evidence="2" key="1">
    <citation type="journal article" date="2019" name="bioRxiv">
        <title>The Genome of the Zebra Mussel, Dreissena polymorpha: A Resource for Invasive Species Research.</title>
        <authorList>
            <person name="McCartney M.A."/>
            <person name="Auch B."/>
            <person name="Kono T."/>
            <person name="Mallez S."/>
            <person name="Zhang Y."/>
            <person name="Obille A."/>
            <person name="Becker A."/>
            <person name="Abrahante J.E."/>
            <person name="Garbe J."/>
            <person name="Badalamenti J.P."/>
            <person name="Herman A."/>
            <person name="Mangelson H."/>
            <person name="Liachko I."/>
            <person name="Sullivan S."/>
            <person name="Sone E.D."/>
            <person name="Koren S."/>
            <person name="Silverstein K.A.T."/>
            <person name="Beckman K.B."/>
            <person name="Gohl D.M."/>
        </authorList>
    </citation>
    <scope>NUCLEOTIDE SEQUENCE</scope>
    <source>
        <strain evidence="2">Duluth1</strain>
        <tissue evidence="2">Whole animal</tissue>
    </source>
</reference>
<gene>
    <name evidence="2" type="ORF">DPMN_168195</name>
</gene>
<comment type="caution">
    <text evidence="2">The sequence shown here is derived from an EMBL/GenBank/DDBJ whole genome shotgun (WGS) entry which is preliminary data.</text>
</comment>
<dbReference type="EMBL" id="JAIWYP010000008">
    <property type="protein sequence ID" value="KAH3790002.1"/>
    <property type="molecule type" value="Genomic_DNA"/>
</dbReference>
<accession>A0A9D4F1B4</accession>
<evidence type="ECO:0000256" key="1">
    <source>
        <dbReference type="SAM" id="MobiDB-lite"/>
    </source>
</evidence>
<feature type="compositionally biased region" description="Low complexity" evidence="1">
    <location>
        <begin position="1"/>
        <end position="32"/>
    </location>
</feature>
<name>A0A9D4F1B4_DREPO</name>
<proteinExistence type="predicted"/>
<reference evidence="2" key="2">
    <citation type="submission" date="2020-11" db="EMBL/GenBank/DDBJ databases">
        <authorList>
            <person name="McCartney M.A."/>
            <person name="Auch B."/>
            <person name="Kono T."/>
            <person name="Mallez S."/>
            <person name="Becker A."/>
            <person name="Gohl D.M."/>
            <person name="Silverstein K.A.T."/>
            <person name="Koren S."/>
            <person name="Bechman K.B."/>
            <person name="Herman A."/>
            <person name="Abrahante J.E."/>
            <person name="Garbe J."/>
        </authorList>
    </citation>
    <scope>NUCLEOTIDE SEQUENCE</scope>
    <source>
        <strain evidence="2">Duluth1</strain>
        <tissue evidence="2">Whole animal</tissue>
    </source>
</reference>
<feature type="region of interest" description="Disordered" evidence="1">
    <location>
        <begin position="1"/>
        <end position="36"/>
    </location>
</feature>
<evidence type="ECO:0000313" key="2">
    <source>
        <dbReference type="EMBL" id="KAH3790002.1"/>
    </source>
</evidence>
<sequence length="74" mass="7547">MSRHSSVYSSISLSSKSSSSSSTSSESDTGTSAGAGLVKRARGLLRKGACGSVHLPEGIGQQLLKLTLSIKEPP</sequence>